<sequence length="130" mass="14270">MTEFRPDKTTYIRTHAVMTAAAMAGAMLVLWAIDNPHIWTGAVAGFAAVAVRGWYMQSEIMDEVWTLECNALKGPYQRYAALGDIAKLRTLGSAVQVITASGDKHLIKYQPDPKSVIATIESARTRKQTA</sequence>
<feature type="transmembrane region" description="Helical" evidence="1">
    <location>
        <begin position="38"/>
        <end position="55"/>
    </location>
</feature>
<keyword evidence="1" id="KW-0812">Transmembrane</keyword>
<name>A0A1M5TS38_9RHOB</name>
<accession>A0A1M5TS38</accession>
<evidence type="ECO:0000313" key="3">
    <source>
        <dbReference type="Proteomes" id="UP000184221"/>
    </source>
</evidence>
<proteinExistence type="predicted"/>
<dbReference type="STRING" id="996342.SAMN05443551_2330"/>
<evidence type="ECO:0008006" key="4">
    <source>
        <dbReference type="Google" id="ProtNLM"/>
    </source>
</evidence>
<gene>
    <name evidence="2" type="ORF">SAMN05443551_2330</name>
</gene>
<dbReference type="RefSeq" id="WP_072777692.1">
    <property type="nucleotide sequence ID" value="NZ_FQXC01000003.1"/>
</dbReference>
<reference evidence="2 3" key="1">
    <citation type="submission" date="2016-11" db="EMBL/GenBank/DDBJ databases">
        <authorList>
            <person name="Jaros S."/>
            <person name="Januszkiewicz K."/>
            <person name="Wedrychowicz H."/>
        </authorList>
    </citation>
    <scope>NUCLEOTIDE SEQUENCE [LARGE SCALE GENOMIC DNA]</scope>
    <source>
        <strain evidence="2 3">DSM 29431</strain>
    </source>
</reference>
<dbReference type="Proteomes" id="UP000184221">
    <property type="component" value="Unassembled WGS sequence"/>
</dbReference>
<dbReference type="EMBL" id="FQXC01000003">
    <property type="protein sequence ID" value="SHH53213.1"/>
    <property type="molecule type" value="Genomic_DNA"/>
</dbReference>
<evidence type="ECO:0000313" key="2">
    <source>
        <dbReference type="EMBL" id="SHH53213.1"/>
    </source>
</evidence>
<organism evidence="2 3">
    <name type="scientific">Marivita hallyeonensis</name>
    <dbReference type="NCBI Taxonomy" id="996342"/>
    <lineage>
        <taxon>Bacteria</taxon>
        <taxon>Pseudomonadati</taxon>
        <taxon>Pseudomonadota</taxon>
        <taxon>Alphaproteobacteria</taxon>
        <taxon>Rhodobacterales</taxon>
        <taxon>Roseobacteraceae</taxon>
        <taxon>Marivita</taxon>
    </lineage>
</organism>
<feature type="transmembrane region" description="Helical" evidence="1">
    <location>
        <begin position="12"/>
        <end position="32"/>
    </location>
</feature>
<keyword evidence="3" id="KW-1185">Reference proteome</keyword>
<keyword evidence="1" id="KW-0472">Membrane</keyword>
<dbReference type="OrthoDB" id="7861868at2"/>
<keyword evidence="1" id="KW-1133">Transmembrane helix</keyword>
<protein>
    <recommendedName>
        <fullName evidence="4">PH domain-containing protein</fullName>
    </recommendedName>
</protein>
<dbReference type="AlphaFoldDB" id="A0A1M5TS38"/>
<evidence type="ECO:0000256" key="1">
    <source>
        <dbReference type="SAM" id="Phobius"/>
    </source>
</evidence>